<feature type="domain" description="O-antigen ligase-related" evidence="6">
    <location>
        <begin position="250"/>
        <end position="396"/>
    </location>
</feature>
<comment type="subcellular location">
    <subcellularLocation>
        <location evidence="1">Membrane</location>
        <topology evidence="1">Multi-pass membrane protein</topology>
    </subcellularLocation>
</comment>
<proteinExistence type="predicted"/>
<dbReference type="PANTHER" id="PTHR37422">
    <property type="entry name" value="TEICHURONIC ACID BIOSYNTHESIS PROTEIN TUAE"/>
    <property type="match status" value="1"/>
</dbReference>
<dbReference type="EMBL" id="MQWD01000001">
    <property type="protein sequence ID" value="PAP76544.1"/>
    <property type="molecule type" value="Genomic_DNA"/>
</dbReference>
<sequence length="479" mass="49883">MEAPSLASSFRLQMRLAVAAAVGAGALVLLVTGLIVASGSQVVWAVPIALTTGLALALGRPSPLVQLATVLGSAALLVGGEEGLGVGEVLAGVLLVGYLATWYATALATGRRFVSSLPDRAAAVWLFGIAPLGAVLGVVFGMNAYDFRADLLATLPFALYFPVKDAATRSPRGAVTVAVGLAWLGAYSAISNGLALRAVVNSADAAWQIADARFIMGETSITSGLLLSLAALTVSRRWTTRGICIVATGAFLAALILTRSRGFWVSGALGLGFLWLVAPGRARVQIAVYVALGLAFVAALAVALFPEELALLADGTIRRFATLSTATMRDISLVNRFAETSAAWERIRVNPILGYGWGVQVTRYDMVSYSTLHWAFLHNGYVALWFKTGIFGLLAMLTVWVGGILRGVVATQNPRLEAASRACALGGTATLVALSLASVTSNPFSILDQMLVVTLLMGLTNGVADRAAFLTARAERGGS</sequence>
<feature type="transmembrane region" description="Helical" evidence="5">
    <location>
        <begin position="12"/>
        <end position="36"/>
    </location>
</feature>
<keyword evidence="2 5" id="KW-0812">Transmembrane</keyword>
<dbReference type="Proteomes" id="UP000216339">
    <property type="component" value="Unassembled WGS sequence"/>
</dbReference>
<keyword evidence="8" id="KW-1185">Reference proteome</keyword>
<reference evidence="7 8" key="1">
    <citation type="submission" date="2016-11" db="EMBL/GenBank/DDBJ databases">
        <title>Study of marine rhodopsin-containing bacteria.</title>
        <authorList>
            <person name="Yoshizawa S."/>
            <person name="Kumagai Y."/>
            <person name="Kogure K."/>
        </authorList>
    </citation>
    <scope>NUCLEOTIDE SEQUENCE [LARGE SCALE GENOMIC DNA]</scope>
    <source>
        <strain evidence="7 8">SAORIC-28</strain>
    </source>
</reference>
<dbReference type="InterPro" id="IPR051533">
    <property type="entry name" value="WaaL-like"/>
</dbReference>
<organism evidence="7 8">
    <name type="scientific">Rubrivirga marina</name>
    <dbReference type="NCBI Taxonomy" id="1196024"/>
    <lineage>
        <taxon>Bacteria</taxon>
        <taxon>Pseudomonadati</taxon>
        <taxon>Rhodothermota</taxon>
        <taxon>Rhodothermia</taxon>
        <taxon>Rhodothermales</taxon>
        <taxon>Rubricoccaceae</taxon>
        <taxon>Rubrivirga</taxon>
    </lineage>
</organism>
<dbReference type="OrthoDB" id="1524329at2"/>
<feature type="transmembrane region" description="Helical" evidence="5">
    <location>
        <begin position="121"/>
        <end position="141"/>
    </location>
</feature>
<gene>
    <name evidence="7" type="ORF">BSZ37_08865</name>
</gene>
<evidence type="ECO:0000256" key="3">
    <source>
        <dbReference type="ARBA" id="ARBA00022989"/>
    </source>
</evidence>
<dbReference type="InterPro" id="IPR007016">
    <property type="entry name" value="O-antigen_ligase-rel_domated"/>
</dbReference>
<evidence type="ECO:0000313" key="8">
    <source>
        <dbReference type="Proteomes" id="UP000216339"/>
    </source>
</evidence>
<comment type="caution">
    <text evidence="7">The sequence shown here is derived from an EMBL/GenBank/DDBJ whole genome shotgun (WGS) entry which is preliminary data.</text>
</comment>
<dbReference type="Pfam" id="PF04932">
    <property type="entry name" value="Wzy_C"/>
    <property type="match status" value="1"/>
</dbReference>
<evidence type="ECO:0000256" key="5">
    <source>
        <dbReference type="SAM" id="Phobius"/>
    </source>
</evidence>
<feature type="transmembrane region" description="Helical" evidence="5">
    <location>
        <begin position="175"/>
        <end position="200"/>
    </location>
</feature>
<dbReference type="GO" id="GO:0016020">
    <property type="term" value="C:membrane"/>
    <property type="evidence" value="ECO:0007669"/>
    <property type="project" value="UniProtKB-SubCell"/>
</dbReference>
<evidence type="ECO:0000313" key="7">
    <source>
        <dbReference type="EMBL" id="PAP76544.1"/>
    </source>
</evidence>
<keyword evidence="3 5" id="KW-1133">Transmembrane helix</keyword>
<feature type="transmembrane region" description="Helical" evidence="5">
    <location>
        <begin position="384"/>
        <end position="409"/>
    </location>
</feature>
<feature type="transmembrane region" description="Helical" evidence="5">
    <location>
        <begin position="42"/>
        <end position="59"/>
    </location>
</feature>
<evidence type="ECO:0000256" key="4">
    <source>
        <dbReference type="ARBA" id="ARBA00023136"/>
    </source>
</evidence>
<dbReference type="AlphaFoldDB" id="A0A271J0G8"/>
<feature type="transmembrane region" description="Helical" evidence="5">
    <location>
        <begin position="263"/>
        <end position="279"/>
    </location>
</feature>
<evidence type="ECO:0000259" key="6">
    <source>
        <dbReference type="Pfam" id="PF04932"/>
    </source>
</evidence>
<protein>
    <recommendedName>
        <fullName evidence="6">O-antigen ligase-related domain-containing protein</fullName>
    </recommendedName>
</protein>
<keyword evidence="4 5" id="KW-0472">Membrane</keyword>
<evidence type="ECO:0000256" key="1">
    <source>
        <dbReference type="ARBA" id="ARBA00004141"/>
    </source>
</evidence>
<dbReference type="RefSeq" id="WP_095510202.1">
    <property type="nucleotide sequence ID" value="NZ_MQWD01000001.1"/>
</dbReference>
<feature type="transmembrane region" description="Helical" evidence="5">
    <location>
        <begin position="86"/>
        <end position="109"/>
    </location>
</feature>
<accession>A0A271J0G8</accession>
<feature type="transmembrane region" description="Helical" evidence="5">
    <location>
        <begin position="238"/>
        <end position="257"/>
    </location>
</feature>
<evidence type="ECO:0000256" key="2">
    <source>
        <dbReference type="ARBA" id="ARBA00022692"/>
    </source>
</evidence>
<feature type="transmembrane region" description="Helical" evidence="5">
    <location>
        <begin position="286"/>
        <end position="305"/>
    </location>
</feature>
<dbReference type="PANTHER" id="PTHR37422:SF13">
    <property type="entry name" value="LIPOPOLYSACCHARIDE BIOSYNTHESIS PROTEIN PA4999-RELATED"/>
    <property type="match status" value="1"/>
</dbReference>
<feature type="transmembrane region" description="Helical" evidence="5">
    <location>
        <begin position="421"/>
        <end position="440"/>
    </location>
</feature>
<name>A0A271J0G8_9BACT</name>